<dbReference type="Proteomes" id="UP000547674">
    <property type="component" value="Unassembled WGS sequence"/>
</dbReference>
<comment type="caution">
    <text evidence="3">The sequence shown here is derived from an EMBL/GenBank/DDBJ whole genome shotgun (WGS) entry which is preliminary data.</text>
</comment>
<feature type="non-terminal residue" evidence="3">
    <location>
        <position position="1"/>
    </location>
</feature>
<name>A0A7Y2H181_UNCEI</name>
<evidence type="ECO:0000313" key="4">
    <source>
        <dbReference type="Proteomes" id="UP000547674"/>
    </source>
</evidence>
<sequence length="707" mass="79336">LNVRFWRSKDGGKTYDSIRTPHVDHHDLWIAPEDPLRMIVGDDGGGQCSVNGGESWSRYTNQPTAQFYRVTVDNVFPYRIYGAQQDNSTVRIAHRSGGGFIGERDWEPTAGGESGHIAPHPEDPDIVYGGSYGGFLTMYNHRTEEVRAVNVWPDNPMGMGAGELKYRFQWNFPIFFSPHDSNVLYTTGNIMFKTTNGGQSWDPISPDLTRNDPSTLGSSGGPITKDNTSVEYYATIFAAEESPHEKGVIWAGSDDGLLHITRDGGENWTNVTPSGMPEWMQINSIEIHPTEPGGLYVAGTRYKSDDFAPYLYKTTNYGSSWKKITRGIDPTHFTRVIRADPERAGLLYAGTESGLYISLDDGESWRPFQRNLPIVPITDLAVTNRDLVVATQGRSFWVMDDLSTVHQLSDAVLASKFHLFTPRPTYRMGGGGGRTSMTQGTNPRNGVYIDYHLTQAPKDSSKVVLRVLEENGDVIKSFTHKEDQLPLEVGSNRFVWNMRYEDAERFDGIILWGGGLTGPKAVPGFYKARLVMEDDSLEVPFEIKIDPRIQATELDLQATFDFQMEVRDKLTEVHKTIKAIRSVRDQINTVNKGVDPEHAMKDSLESVAKEVLKEMKEVEEALYQTKNQSNQDPLNYPIRLNNRLSFLSSLSGYGDFSPTDQTIAVQEEVTKLIDEQLRAWRSIRDSKIPEFNDLVKEAAIPAVVLQP</sequence>
<gene>
    <name evidence="3" type="ORF">HKN21_02985</name>
</gene>
<proteinExistence type="predicted"/>
<evidence type="ECO:0000313" key="3">
    <source>
        <dbReference type="EMBL" id="NNF05705.1"/>
    </source>
</evidence>
<reference evidence="3 4" key="1">
    <citation type="submission" date="2020-03" db="EMBL/GenBank/DDBJ databases">
        <title>Metabolic flexibility allows generalist bacteria to become dominant in a frequently disturbed ecosystem.</title>
        <authorList>
            <person name="Chen Y.-J."/>
            <person name="Leung P.M."/>
            <person name="Bay S.K."/>
            <person name="Hugenholtz P."/>
            <person name="Kessler A.J."/>
            <person name="Shelley G."/>
            <person name="Waite D.W."/>
            <person name="Cook P.L."/>
            <person name="Greening C."/>
        </authorList>
    </citation>
    <scope>NUCLEOTIDE SEQUENCE [LARGE SCALE GENOMIC DNA]</scope>
    <source>
        <strain evidence="3">SS_bin_28</strain>
    </source>
</reference>
<feature type="region of interest" description="Disordered" evidence="2">
    <location>
        <begin position="197"/>
        <end position="222"/>
    </location>
</feature>
<dbReference type="AlphaFoldDB" id="A0A7Y2H181"/>
<feature type="coiled-coil region" evidence="1">
    <location>
        <begin position="601"/>
        <end position="628"/>
    </location>
</feature>
<dbReference type="GO" id="GO:0016787">
    <property type="term" value="F:hydrolase activity"/>
    <property type="evidence" value="ECO:0007669"/>
    <property type="project" value="UniProtKB-KW"/>
</dbReference>
<dbReference type="EMBL" id="JABDJR010000111">
    <property type="protein sequence ID" value="NNF05705.1"/>
    <property type="molecule type" value="Genomic_DNA"/>
</dbReference>
<dbReference type="InterPro" id="IPR015943">
    <property type="entry name" value="WD40/YVTN_repeat-like_dom_sf"/>
</dbReference>
<evidence type="ECO:0000256" key="1">
    <source>
        <dbReference type="SAM" id="Coils"/>
    </source>
</evidence>
<keyword evidence="1" id="KW-0175">Coiled coil</keyword>
<accession>A0A7Y2H181</accession>
<keyword evidence="3" id="KW-0378">Hydrolase</keyword>
<organism evidence="3 4">
    <name type="scientific">Eiseniibacteriota bacterium</name>
    <dbReference type="NCBI Taxonomy" id="2212470"/>
    <lineage>
        <taxon>Bacteria</taxon>
        <taxon>Candidatus Eiseniibacteriota</taxon>
    </lineage>
</organism>
<dbReference type="Gene3D" id="2.130.10.10">
    <property type="entry name" value="YVTN repeat-like/Quinoprotein amine dehydrogenase"/>
    <property type="match status" value="2"/>
</dbReference>
<dbReference type="CDD" id="cd15482">
    <property type="entry name" value="Sialidase_non-viral"/>
    <property type="match status" value="1"/>
</dbReference>
<evidence type="ECO:0000256" key="2">
    <source>
        <dbReference type="SAM" id="MobiDB-lite"/>
    </source>
</evidence>
<dbReference type="SUPFAM" id="SSF110296">
    <property type="entry name" value="Oligoxyloglucan reducing end-specific cellobiohydrolase"/>
    <property type="match status" value="1"/>
</dbReference>
<protein>
    <submittedName>
        <fullName evidence="3">Glycosyl hydrolase</fullName>
    </submittedName>
</protein>